<evidence type="ECO:0000313" key="1">
    <source>
        <dbReference type="EMBL" id="PHT57448.1"/>
    </source>
</evidence>
<reference evidence="1 2" key="1">
    <citation type="journal article" date="2017" name="Genome Biol.">
        <title>New reference genome sequences of hot pepper reveal the massive evolution of plant disease-resistance genes by retroduplication.</title>
        <authorList>
            <person name="Kim S."/>
            <person name="Park J."/>
            <person name="Yeom S.I."/>
            <person name="Kim Y.M."/>
            <person name="Seo E."/>
            <person name="Kim K.T."/>
            <person name="Kim M.S."/>
            <person name="Lee J.M."/>
            <person name="Cheong K."/>
            <person name="Shin H.S."/>
            <person name="Kim S.B."/>
            <person name="Han K."/>
            <person name="Lee J."/>
            <person name="Park M."/>
            <person name="Lee H.A."/>
            <person name="Lee H.Y."/>
            <person name="Lee Y."/>
            <person name="Oh S."/>
            <person name="Lee J.H."/>
            <person name="Choi E."/>
            <person name="Choi E."/>
            <person name="Lee S.E."/>
            <person name="Jeon J."/>
            <person name="Kim H."/>
            <person name="Choi G."/>
            <person name="Song H."/>
            <person name="Lee J."/>
            <person name="Lee S.C."/>
            <person name="Kwon J.K."/>
            <person name="Lee H.Y."/>
            <person name="Koo N."/>
            <person name="Hong Y."/>
            <person name="Kim R.W."/>
            <person name="Kang W.H."/>
            <person name="Huh J.H."/>
            <person name="Kang B.C."/>
            <person name="Yang T.J."/>
            <person name="Lee Y.H."/>
            <person name="Bennetzen J.L."/>
            <person name="Choi D."/>
        </authorList>
    </citation>
    <scope>NUCLEOTIDE SEQUENCE [LARGE SCALE GENOMIC DNA]</scope>
    <source>
        <strain evidence="2">cv. PBC81</strain>
    </source>
</reference>
<organism evidence="1 2">
    <name type="scientific">Capsicum baccatum</name>
    <name type="common">Peruvian pepper</name>
    <dbReference type="NCBI Taxonomy" id="33114"/>
    <lineage>
        <taxon>Eukaryota</taxon>
        <taxon>Viridiplantae</taxon>
        <taxon>Streptophyta</taxon>
        <taxon>Embryophyta</taxon>
        <taxon>Tracheophyta</taxon>
        <taxon>Spermatophyta</taxon>
        <taxon>Magnoliopsida</taxon>
        <taxon>eudicotyledons</taxon>
        <taxon>Gunneridae</taxon>
        <taxon>Pentapetalae</taxon>
        <taxon>asterids</taxon>
        <taxon>lamiids</taxon>
        <taxon>Solanales</taxon>
        <taxon>Solanaceae</taxon>
        <taxon>Solanoideae</taxon>
        <taxon>Capsiceae</taxon>
        <taxon>Capsicum</taxon>
    </lineage>
</organism>
<dbReference type="OrthoDB" id="1302282at2759"/>
<proteinExistence type="predicted"/>
<evidence type="ECO:0000313" key="2">
    <source>
        <dbReference type="Proteomes" id="UP000224567"/>
    </source>
</evidence>
<keyword evidence="2" id="KW-1185">Reference proteome</keyword>
<dbReference type="AlphaFoldDB" id="A0A2G2XIX9"/>
<sequence>MKKLLWWSAWSTYEEEFHDQLKNIGSVSEQAVEDLLWYPAQCWCRAYFDAICKNQGCDNDFTESFNKWILKARTQPIIKMFENVRIKASSGLVGSRL</sequence>
<reference evidence="2" key="2">
    <citation type="journal article" date="2017" name="J. Anim. Genet.">
        <title>Multiple reference genome sequences of hot pepper reveal the massive evolution of plant disease resistance genes by retroduplication.</title>
        <authorList>
            <person name="Kim S."/>
            <person name="Park J."/>
            <person name="Yeom S.-I."/>
            <person name="Kim Y.-M."/>
            <person name="Seo E."/>
            <person name="Kim K.-T."/>
            <person name="Kim M.-S."/>
            <person name="Lee J.M."/>
            <person name="Cheong K."/>
            <person name="Shin H.-S."/>
            <person name="Kim S.-B."/>
            <person name="Han K."/>
            <person name="Lee J."/>
            <person name="Park M."/>
            <person name="Lee H.-A."/>
            <person name="Lee H.-Y."/>
            <person name="Lee Y."/>
            <person name="Oh S."/>
            <person name="Lee J.H."/>
            <person name="Choi E."/>
            <person name="Choi E."/>
            <person name="Lee S.E."/>
            <person name="Jeon J."/>
            <person name="Kim H."/>
            <person name="Choi G."/>
            <person name="Song H."/>
            <person name="Lee J."/>
            <person name="Lee S.-C."/>
            <person name="Kwon J.-K."/>
            <person name="Lee H.-Y."/>
            <person name="Koo N."/>
            <person name="Hong Y."/>
            <person name="Kim R.W."/>
            <person name="Kang W.-H."/>
            <person name="Huh J.H."/>
            <person name="Kang B.-C."/>
            <person name="Yang T.-J."/>
            <person name="Lee Y.-H."/>
            <person name="Bennetzen J.L."/>
            <person name="Choi D."/>
        </authorList>
    </citation>
    <scope>NUCLEOTIDE SEQUENCE [LARGE SCALE GENOMIC DNA]</scope>
    <source>
        <strain evidence="2">cv. PBC81</strain>
    </source>
</reference>
<dbReference type="STRING" id="33114.A0A2G2XIX9"/>
<name>A0A2G2XIX9_CAPBA</name>
<comment type="caution">
    <text evidence="1">The sequence shown here is derived from an EMBL/GenBank/DDBJ whole genome shotgun (WGS) entry which is preliminary data.</text>
</comment>
<dbReference type="EMBL" id="MLFT02000002">
    <property type="protein sequence ID" value="PHT57448.1"/>
    <property type="molecule type" value="Genomic_DNA"/>
</dbReference>
<dbReference type="Proteomes" id="UP000224567">
    <property type="component" value="Unassembled WGS sequence"/>
</dbReference>
<protein>
    <submittedName>
        <fullName evidence="1">Uncharacterized protein</fullName>
    </submittedName>
</protein>
<accession>A0A2G2XIX9</accession>
<gene>
    <name evidence="1" type="ORF">CQW23_05934</name>
</gene>